<gene>
    <name evidence="7" type="ORF">dnl_29230</name>
</gene>
<dbReference type="RefSeq" id="WP_207692246.1">
    <property type="nucleotide sequence ID" value="NZ_CP061799.1"/>
</dbReference>
<evidence type="ECO:0000313" key="7">
    <source>
        <dbReference type="EMBL" id="QTA80613.1"/>
    </source>
</evidence>
<protein>
    <submittedName>
        <fullName evidence="7">NolW domain-containig</fullName>
    </submittedName>
</protein>
<dbReference type="Pfam" id="PF21305">
    <property type="entry name" value="type_II_gspD_N0"/>
    <property type="match status" value="1"/>
</dbReference>
<evidence type="ECO:0000256" key="1">
    <source>
        <dbReference type="ARBA" id="ARBA00004370"/>
    </source>
</evidence>
<dbReference type="Proteomes" id="UP000663720">
    <property type="component" value="Chromosome"/>
</dbReference>
<dbReference type="InterPro" id="IPR049371">
    <property type="entry name" value="GspD-like_N0"/>
</dbReference>
<dbReference type="AlphaFoldDB" id="A0A975B861"/>
<dbReference type="GO" id="GO:0009306">
    <property type="term" value="P:protein secretion"/>
    <property type="evidence" value="ECO:0007669"/>
    <property type="project" value="TreeGrafter"/>
</dbReference>
<feature type="compositionally biased region" description="Basic and acidic residues" evidence="4">
    <location>
        <begin position="73"/>
        <end position="87"/>
    </location>
</feature>
<name>A0A975B861_9BACT</name>
<sequence length="316" mass="35627">MNQIRYNGLIIFFILITVFLYPGCSQKINVKETGTPLTGSENLPSDNQDIFKQEPLKNENENKKPDPFTPISSDDKPEIKKTSRDAEDKIYYQQKRSSYPIKTVPASSRQNFQQDNSPGNIVFNFDNADLYEVIRTMAELLKINYIVDPGVKGSVTIHTSGNLKKEDIFSVFFQVLDANGLTAVKDGTLYKIIPIKDTSRIPGLSSDTRGEIPPEERVVMQIIPLNHISASEMTKLLTPFVSKDGTILSHENSRTLLLVDKAKNILKAIKLVNAFDIDIFQTLSYRLYSIKNVDAEEMVKLLDDILSAYGEDVKKI</sequence>
<organism evidence="7 8">
    <name type="scientific">Desulfonema limicola</name>
    <dbReference type="NCBI Taxonomy" id="45656"/>
    <lineage>
        <taxon>Bacteria</taxon>
        <taxon>Pseudomonadati</taxon>
        <taxon>Thermodesulfobacteriota</taxon>
        <taxon>Desulfobacteria</taxon>
        <taxon>Desulfobacterales</taxon>
        <taxon>Desulfococcaceae</taxon>
        <taxon>Desulfonema</taxon>
    </lineage>
</organism>
<accession>A0A975B861</accession>
<dbReference type="InterPro" id="IPR038591">
    <property type="entry name" value="NolW-like_sf"/>
</dbReference>
<keyword evidence="8" id="KW-1185">Reference proteome</keyword>
<dbReference type="Pfam" id="PF03958">
    <property type="entry name" value="Secretin_N"/>
    <property type="match status" value="1"/>
</dbReference>
<evidence type="ECO:0000256" key="2">
    <source>
        <dbReference type="ARBA" id="ARBA00022729"/>
    </source>
</evidence>
<keyword evidence="3" id="KW-0472">Membrane</keyword>
<dbReference type="GO" id="GO:0016020">
    <property type="term" value="C:membrane"/>
    <property type="evidence" value="ECO:0007669"/>
    <property type="project" value="UniProtKB-SubCell"/>
</dbReference>
<dbReference type="EMBL" id="CP061799">
    <property type="protein sequence ID" value="QTA80613.1"/>
    <property type="molecule type" value="Genomic_DNA"/>
</dbReference>
<dbReference type="Gene3D" id="3.30.1370.120">
    <property type="match status" value="1"/>
</dbReference>
<keyword evidence="2" id="KW-0732">Signal</keyword>
<proteinExistence type="predicted"/>
<dbReference type="InterPro" id="IPR050810">
    <property type="entry name" value="Bact_Secretion_Sys_Channel"/>
</dbReference>
<feature type="domain" description="GspD-like N0" evidence="6">
    <location>
        <begin position="124"/>
        <end position="192"/>
    </location>
</feature>
<evidence type="ECO:0000313" key="8">
    <source>
        <dbReference type="Proteomes" id="UP000663720"/>
    </source>
</evidence>
<evidence type="ECO:0000256" key="4">
    <source>
        <dbReference type="SAM" id="MobiDB-lite"/>
    </source>
</evidence>
<evidence type="ECO:0000259" key="5">
    <source>
        <dbReference type="Pfam" id="PF03958"/>
    </source>
</evidence>
<dbReference type="GO" id="GO:0015627">
    <property type="term" value="C:type II protein secretion system complex"/>
    <property type="evidence" value="ECO:0007669"/>
    <property type="project" value="TreeGrafter"/>
</dbReference>
<comment type="subcellular location">
    <subcellularLocation>
        <location evidence="1">Membrane</location>
    </subcellularLocation>
</comment>
<dbReference type="PANTHER" id="PTHR30332">
    <property type="entry name" value="PROBABLE GENERAL SECRETION PATHWAY PROTEIN D"/>
    <property type="match status" value="1"/>
</dbReference>
<evidence type="ECO:0000259" key="6">
    <source>
        <dbReference type="Pfam" id="PF21305"/>
    </source>
</evidence>
<feature type="region of interest" description="Disordered" evidence="4">
    <location>
        <begin position="54"/>
        <end position="87"/>
    </location>
</feature>
<dbReference type="KEGG" id="dli:dnl_29230"/>
<reference evidence="7" key="1">
    <citation type="journal article" date="2021" name="Microb. Physiol.">
        <title>Proteogenomic Insights into the Physiology of Marine, Sulfate-Reducing, Filamentous Desulfonema limicola and Desulfonema magnum.</title>
        <authorList>
            <person name="Schnaars V."/>
            <person name="Wohlbrand L."/>
            <person name="Scheve S."/>
            <person name="Hinrichs C."/>
            <person name="Reinhardt R."/>
            <person name="Rabus R."/>
        </authorList>
    </citation>
    <scope>NUCLEOTIDE SEQUENCE</scope>
    <source>
        <strain evidence="7">5ac10</strain>
    </source>
</reference>
<dbReference type="InterPro" id="IPR005644">
    <property type="entry name" value="NolW-like"/>
</dbReference>
<feature type="compositionally biased region" description="Basic and acidic residues" evidence="4">
    <location>
        <begin position="54"/>
        <end position="66"/>
    </location>
</feature>
<feature type="domain" description="NolW-like" evidence="5">
    <location>
        <begin position="220"/>
        <end position="279"/>
    </location>
</feature>
<evidence type="ECO:0000256" key="3">
    <source>
        <dbReference type="ARBA" id="ARBA00023136"/>
    </source>
</evidence>
<dbReference type="PANTHER" id="PTHR30332:SF24">
    <property type="entry name" value="SECRETIN GSPD-RELATED"/>
    <property type="match status" value="1"/>
</dbReference>